<name>A0ACB8UPY1_9EURO</name>
<sequence>MEFPTAAVTNFRMTDVYSTIHWRIYAVDTRQASSSEAERLGIPNSTFVNELEFVVLELRNRGCLVETVTGKEAFWIFSHDGEFDKLLRFSTVENDRSINSLQINGISFKQLHTDFTPLAYLMKRLVTEPHGGIFSPLIQQTLANAKANYPINREAVSSSAFYKALTTAIAGLLSLRATQVHGAIPLGKRSIFTTKKSTKLSTKHDHTDHLPLGCTSLLSTLSIELSFKTLILSWRTASQDGLQQLLPYLKLKAENNISLHETIWLAPTGLACRFVGLDTSISSASQCAPSSDNCTSGSKLRGLSVYPREWKTYVCLWLHKLALCSEDPETEKWVEVETLNSLGAQLYEGERKIRKVATYQKFLWPARLCFKRLAKQPQNPPRSIEYLQGRTMDPLHFAEKWFKIATSEETLESKKAVRETQMSDAPPLGMTATPSNSSDLSTSLARKINLPELSSGAVYPTPPDGTSGSNQGPAYDGLSILGVPAVSHNRDQNESSTMSPGLSNTGRLAASAPLPGVCETASTMEIGSGMYDTAADEGLFDELDNFEAKEITEADFNFFDEPDLSDMDIEKSDDAHQDSREALKVDNIKPLAGIDIEAETGPIGDQRAESARLEIPQHHPDSLHPSPMFSEVEPSADRRGDSVLGYEDSLPTLSPLHIKEILFSDNHFSSPTIEHRSASIKNTRKAGRDYGPILFRKDLLASDEKYGINGKFWFVASSDSPKANDTTKLHVSEIPTLGIPELRTKTPHVHGSTAESVSGVRPPSPSTTESSEDENEFGNTPLSSDNISPSFRLFLDRKDNGQVFQDKDFPSPLDNSSTNTGASRTGMDANTLLLLRNLVFRGTDWSFDGLFPVTCRYLPTLLQKKDLIQVAQLVLDQITQSSLRHTSSTNVDSDINFEDDILPLSVTDEDTWHGEFSTVNLKRYTAVDEDTWVPGPRKDPRYITLGSMSKLDPPHIHIHRGKNFLDVLPPAVLFWEPFGFGPTQGQKDIISYCIHPQSAKKGAEAFLESLGSSYSSASLGQHSLPPDSNGLISWEFDSKINQDYNAAMDRLRHTCEYLGSRISTISPGSNNIVVYIVNPFSHEAAIVDICAAFVCLFRKYMSNLDKRTIALNEIVLQIVPLSFIACSASLVVPPPRDYLHLAFEVYGRCPPKNRSADRLACAPPFTLANSTPRIIPFKLSADPGSPLAEKNSIHVALSHSPDQRWIAVSWTDNIGKSQLTMAYCLRQKGSSVSRPISEVRADIWDITRDIINNSHSFWRVIMVKDDPVEPEELEAWISLAQQHNQTRLTKIELTLLNINIKPCLRLKIPPPPLQITPLLTTNIFTPVSTPNLSMPSPDPSAAAPTPPPSSEQVQTPTTQIPDAPNSDTLLIDKSDDTWSITLSHRINISPSLTRYHPSLASGYLIRRSGTSDTTGQASLCLNVAFTNARLPIEMLLKDILRVYRDLSTLARTKGIVHAQGDDVLPWHVSTAVRGREFLSLVL</sequence>
<proteinExistence type="predicted"/>
<accession>A0ACB8UPY1</accession>
<reference evidence="1" key="1">
    <citation type="journal article" date="2022" name="bioRxiv">
        <title>Population genetic analysis of Ophidiomyces ophidiicola, the causative agent of snake fungal disease, indicates recent introductions to the USA.</title>
        <authorList>
            <person name="Ladner J.T."/>
            <person name="Palmer J.M."/>
            <person name="Ettinger C.L."/>
            <person name="Stajich J.E."/>
            <person name="Farrell T.M."/>
            <person name="Glorioso B.M."/>
            <person name="Lawson B."/>
            <person name="Price S.J."/>
            <person name="Stengle A.G."/>
            <person name="Grear D.A."/>
            <person name="Lorch J.M."/>
        </authorList>
    </citation>
    <scope>NUCLEOTIDE SEQUENCE</scope>
    <source>
        <strain evidence="1">NWHC 24266-5</strain>
    </source>
</reference>
<dbReference type="EMBL" id="JALBCA010000109">
    <property type="protein sequence ID" value="KAI2382783.1"/>
    <property type="molecule type" value="Genomic_DNA"/>
</dbReference>
<evidence type="ECO:0000313" key="1">
    <source>
        <dbReference type="EMBL" id="KAI2382783.1"/>
    </source>
</evidence>
<comment type="caution">
    <text evidence="1">The sequence shown here is derived from an EMBL/GenBank/DDBJ whole genome shotgun (WGS) entry which is preliminary data.</text>
</comment>
<protein>
    <submittedName>
        <fullName evidence="1">Uncharacterized protein</fullName>
    </submittedName>
</protein>
<organism evidence="1">
    <name type="scientific">Ophidiomyces ophidiicola</name>
    <dbReference type="NCBI Taxonomy" id="1387563"/>
    <lineage>
        <taxon>Eukaryota</taxon>
        <taxon>Fungi</taxon>
        <taxon>Dikarya</taxon>
        <taxon>Ascomycota</taxon>
        <taxon>Pezizomycotina</taxon>
        <taxon>Eurotiomycetes</taxon>
        <taxon>Eurotiomycetidae</taxon>
        <taxon>Onygenales</taxon>
        <taxon>Onygenaceae</taxon>
        <taxon>Ophidiomyces</taxon>
    </lineage>
</organism>
<gene>
    <name evidence="1" type="ORF">LOY88_005727</name>
</gene>